<dbReference type="RefSeq" id="WP_378973828.1">
    <property type="nucleotide sequence ID" value="NZ_JBHSWN010000001.1"/>
</dbReference>
<sequence length="86" mass="9975">MTHVILSYDPDTPRVTSQEVERLYTVNRIDTSNRLLTSHAIIAHDDHEAIDLAMIICGADRAQIWQSERLVHEIEAFRFKRRPPGH</sequence>
<organism evidence="1 2">
    <name type="scientific">Methylobacterium komagatae</name>
    <dbReference type="NCBI Taxonomy" id="374425"/>
    <lineage>
        <taxon>Bacteria</taxon>
        <taxon>Pseudomonadati</taxon>
        <taxon>Pseudomonadota</taxon>
        <taxon>Alphaproteobacteria</taxon>
        <taxon>Hyphomicrobiales</taxon>
        <taxon>Methylobacteriaceae</taxon>
        <taxon>Methylobacterium</taxon>
    </lineage>
</organism>
<gene>
    <name evidence="1" type="ORF">ACFQE0_22960</name>
</gene>
<dbReference type="Proteomes" id="UP001596292">
    <property type="component" value="Unassembled WGS sequence"/>
</dbReference>
<dbReference type="EMBL" id="JBHSWN010000001">
    <property type="protein sequence ID" value="MFC6792184.1"/>
    <property type="molecule type" value="Genomic_DNA"/>
</dbReference>
<comment type="caution">
    <text evidence="1">The sequence shown here is derived from an EMBL/GenBank/DDBJ whole genome shotgun (WGS) entry which is preliminary data.</text>
</comment>
<keyword evidence="2" id="KW-1185">Reference proteome</keyword>
<evidence type="ECO:0000313" key="2">
    <source>
        <dbReference type="Proteomes" id="UP001596292"/>
    </source>
</evidence>
<accession>A0ABW2BQR2</accession>
<name>A0ABW2BQR2_9HYPH</name>
<reference evidence="2" key="1">
    <citation type="journal article" date="2019" name="Int. J. Syst. Evol. Microbiol.">
        <title>The Global Catalogue of Microorganisms (GCM) 10K type strain sequencing project: providing services to taxonomists for standard genome sequencing and annotation.</title>
        <authorList>
            <consortium name="The Broad Institute Genomics Platform"/>
            <consortium name="The Broad Institute Genome Sequencing Center for Infectious Disease"/>
            <person name="Wu L."/>
            <person name="Ma J."/>
        </authorList>
    </citation>
    <scope>NUCLEOTIDE SEQUENCE [LARGE SCALE GENOMIC DNA]</scope>
    <source>
        <strain evidence="2">CCUG 48316</strain>
    </source>
</reference>
<proteinExistence type="predicted"/>
<protein>
    <submittedName>
        <fullName evidence="1">Uncharacterized protein</fullName>
    </submittedName>
</protein>
<evidence type="ECO:0000313" key="1">
    <source>
        <dbReference type="EMBL" id="MFC6792184.1"/>
    </source>
</evidence>